<evidence type="ECO:0000313" key="1">
    <source>
        <dbReference type="EMBL" id="WNG47385.1"/>
    </source>
</evidence>
<proteinExistence type="predicted"/>
<keyword evidence="2" id="KW-1185">Reference proteome</keyword>
<sequence length="214" mass="24261">MVRMTDELPPGGVPVDEADLDARWADCWHPREVAARLKGVTAPWYVAAGWALDLFRGSQSRPHSDLEIAVPAGRFDEFRTAFAGYEFDVPGNGRVWPSTPPELLPFSHQTWLRDPATGTFRVDVFREPHDGDTWICRRDETLRLPYTEIIERTEDGIPYLIPELVLLFKVKNGRPKDLADLEGVLPLLNASRRARLSDWMARVHPGHAWLSLLG</sequence>
<dbReference type="EMBL" id="CP043494">
    <property type="protein sequence ID" value="WNG47385.1"/>
    <property type="molecule type" value="Genomic_DNA"/>
</dbReference>
<dbReference type="InterPro" id="IPR043519">
    <property type="entry name" value="NT_sf"/>
</dbReference>
<dbReference type="Gene3D" id="3.30.460.40">
    <property type="match status" value="1"/>
</dbReference>
<reference evidence="1 2" key="1">
    <citation type="submission" date="2019-08" db="EMBL/GenBank/DDBJ databases">
        <title>Archangium and Cystobacter genomes.</title>
        <authorList>
            <person name="Chen I.-C.K."/>
            <person name="Wielgoss S."/>
        </authorList>
    </citation>
    <scope>NUCLEOTIDE SEQUENCE [LARGE SCALE GENOMIC DNA]</scope>
    <source>
        <strain evidence="1 2">Cbm 6</strain>
    </source>
</reference>
<dbReference type="SUPFAM" id="SSF81301">
    <property type="entry name" value="Nucleotidyltransferase"/>
    <property type="match status" value="1"/>
</dbReference>
<evidence type="ECO:0008006" key="3">
    <source>
        <dbReference type="Google" id="ProtNLM"/>
    </source>
</evidence>
<dbReference type="InterPro" id="IPR019646">
    <property type="entry name" value="Aminoglyc_AdlTrfase"/>
</dbReference>
<accession>A0ABY9WW63</accession>
<evidence type="ECO:0000313" key="2">
    <source>
        <dbReference type="Proteomes" id="UP001611383"/>
    </source>
</evidence>
<gene>
    <name evidence="1" type="ORF">F0U60_27085</name>
</gene>
<organism evidence="1 2">
    <name type="scientific">Archangium minus</name>
    <dbReference type="NCBI Taxonomy" id="83450"/>
    <lineage>
        <taxon>Bacteria</taxon>
        <taxon>Pseudomonadati</taxon>
        <taxon>Myxococcota</taxon>
        <taxon>Myxococcia</taxon>
        <taxon>Myxococcales</taxon>
        <taxon>Cystobacterineae</taxon>
        <taxon>Archangiaceae</taxon>
        <taxon>Archangium</taxon>
    </lineage>
</organism>
<dbReference type="Proteomes" id="UP001611383">
    <property type="component" value="Chromosome"/>
</dbReference>
<protein>
    <recommendedName>
        <fullName evidence="3">Amino acid transporter</fullName>
    </recommendedName>
</protein>
<dbReference type="Pfam" id="PF10706">
    <property type="entry name" value="Aminoglyc_resit"/>
    <property type="match status" value="1"/>
</dbReference>
<name>A0ABY9WW63_9BACT</name>